<accession>A0A4D6LH72</accession>
<keyword evidence="4" id="KW-1185">Reference proteome</keyword>
<dbReference type="SUPFAM" id="SSF52058">
    <property type="entry name" value="L domain-like"/>
    <property type="match status" value="1"/>
</dbReference>
<evidence type="ECO:0000313" key="3">
    <source>
        <dbReference type="EMBL" id="QCD87874.1"/>
    </source>
</evidence>
<dbReference type="EMBL" id="CP039347">
    <property type="protein sequence ID" value="QCD87873.1"/>
    <property type="molecule type" value="Genomic_DNA"/>
</dbReference>
<name>A0A4D6LH72_VIGUN</name>
<dbReference type="Proteomes" id="UP000501690">
    <property type="component" value="Linkage Group LG3"/>
</dbReference>
<reference evidence="2 4" key="1">
    <citation type="submission" date="2019-04" db="EMBL/GenBank/DDBJ databases">
        <title>An improved genome assembly and genetic linkage map for asparagus bean, Vigna unguiculata ssp. sesquipedialis.</title>
        <authorList>
            <person name="Xia Q."/>
            <person name="Zhang R."/>
            <person name="Dong Y."/>
        </authorList>
    </citation>
    <scope>NUCLEOTIDE SEQUENCE [LARGE SCALE GENOMIC DNA]</scope>
    <source>
        <tissue evidence="2">Leaf</tissue>
    </source>
</reference>
<organism evidence="2 4">
    <name type="scientific">Vigna unguiculata</name>
    <name type="common">Cowpea</name>
    <dbReference type="NCBI Taxonomy" id="3917"/>
    <lineage>
        <taxon>Eukaryota</taxon>
        <taxon>Viridiplantae</taxon>
        <taxon>Streptophyta</taxon>
        <taxon>Embryophyta</taxon>
        <taxon>Tracheophyta</taxon>
        <taxon>Spermatophyta</taxon>
        <taxon>Magnoliopsida</taxon>
        <taxon>eudicotyledons</taxon>
        <taxon>Gunneridae</taxon>
        <taxon>Pentapetalae</taxon>
        <taxon>rosids</taxon>
        <taxon>fabids</taxon>
        <taxon>Fabales</taxon>
        <taxon>Fabaceae</taxon>
        <taxon>Papilionoideae</taxon>
        <taxon>50 kb inversion clade</taxon>
        <taxon>NPAAA clade</taxon>
        <taxon>indigoferoid/millettioid clade</taxon>
        <taxon>Phaseoleae</taxon>
        <taxon>Vigna</taxon>
    </lineage>
</organism>
<proteinExistence type="predicted"/>
<feature type="compositionally biased region" description="Low complexity" evidence="1">
    <location>
        <begin position="7"/>
        <end position="23"/>
    </location>
</feature>
<protein>
    <recommendedName>
        <fullName evidence="5">LRR receptor-like serine/threonine-protein kinase FLS2</fullName>
    </recommendedName>
</protein>
<gene>
    <name evidence="2" type="ORF">DEO72_LG3g2413</name>
    <name evidence="3" type="ORF">DEO72_LG3g2414</name>
</gene>
<dbReference type="AlphaFoldDB" id="A0A4D6LH72"/>
<evidence type="ECO:0008006" key="5">
    <source>
        <dbReference type="Google" id="ProtNLM"/>
    </source>
</evidence>
<sequence length="72" mass="7457">MKRNLKSILSSSTSSFSTSPDSASLGLSADIAHLPFLSNLSLANNKFSGPIPPALSSLSALRLLNLSNNGNL</sequence>
<evidence type="ECO:0000313" key="2">
    <source>
        <dbReference type="EMBL" id="QCD87873.1"/>
    </source>
</evidence>
<evidence type="ECO:0000256" key="1">
    <source>
        <dbReference type="SAM" id="MobiDB-lite"/>
    </source>
</evidence>
<dbReference type="Gene3D" id="3.80.10.10">
    <property type="entry name" value="Ribonuclease Inhibitor"/>
    <property type="match status" value="1"/>
</dbReference>
<dbReference type="InterPro" id="IPR032675">
    <property type="entry name" value="LRR_dom_sf"/>
</dbReference>
<evidence type="ECO:0000313" key="4">
    <source>
        <dbReference type="Proteomes" id="UP000501690"/>
    </source>
</evidence>
<feature type="region of interest" description="Disordered" evidence="1">
    <location>
        <begin position="1"/>
        <end position="23"/>
    </location>
</feature>
<dbReference type="EMBL" id="CP039347">
    <property type="protein sequence ID" value="QCD87874.1"/>
    <property type="molecule type" value="Genomic_DNA"/>
</dbReference>